<dbReference type="InterPro" id="IPR019734">
    <property type="entry name" value="TPR_rpt"/>
</dbReference>
<name>A0A0C2CXC3_9BACT</name>
<protein>
    <submittedName>
        <fullName evidence="2">Tetratricopeptide repeat family protein</fullName>
    </submittedName>
</protein>
<dbReference type="InterPro" id="IPR011990">
    <property type="entry name" value="TPR-like_helical_dom_sf"/>
</dbReference>
<dbReference type="Pfam" id="PF12862">
    <property type="entry name" value="ANAPC5"/>
    <property type="match status" value="3"/>
</dbReference>
<feature type="domain" description="Anaphase-promoting complex subunit 5" evidence="1">
    <location>
        <begin position="446"/>
        <end position="473"/>
    </location>
</feature>
<feature type="domain" description="Anaphase-promoting complex subunit 5" evidence="1">
    <location>
        <begin position="345"/>
        <end position="375"/>
    </location>
</feature>
<dbReference type="Gene3D" id="1.25.40.10">
    <property type="entry name" value="Tetratricopeptide repeat domain"/>
    <property type="match status" value="2"/>
</dbReference>
<dbReference type="RefSeq" id="WP_052551280.1">
    <property type="nucleotide sequence ID" value="NZ_JMCC02000049.1"/>
</dbReference>
<accession>A0A0C2CXC3</accession>
<comment type="caution">
    <text evidence="2">The sequence shown here is derived from an EMBL/GenBank/DDBJ whole genome shotgun (WGS) entry which is preliminary data.</text>
</comment>
<evidence type="ECO:0000313" key="2">
    <source>
        <dbReference type="EMBL" id="KIG15666.1"/>
    </source>
</evidence>
<dbReference type="SMART" id="SM00028">
    <property type="entry name" value="TPR"/>
    <property type="match status" value="3"/>
</dbReference>
<dbReference type="PANTHER" id="PTHR19959:SF119">
    <property type="entry name" value="FUNGAL LIPASE-LIKE DOMAIN-CONTAINING PROTEIN"/>
    <property type="match status" value="1"/>
</dbReference>
<dbReference type="SUPFAM" id="SSF48452">
    <property type="entry name" value="TPR-like"/>
    <property type="match status" value="1"/>
</dbReference>
<proteinExistence type="predicted"/>
<dbReference type="Proteomes" id="UP000031599">
    <property type="component" value="Unassembled WGS sequence"/>
</dbReference>
<gene>
    <name evidence="2" type="ORF">DB30_05414</name>
</gene>
<evidence type="ECO:0000259" key="1">
    <source>
        <dbReference type="Pfam" id="PF12862"/>
    </source>
</evidence>
<dbReference type="AlphaFoldDB" id="A0A0C2CXC3"/>
<dbReference type="PANTHER" id="PTHR19959">
    <property type="entry name" value="KINESIN LIGHT CHAIN"/>
    <property type="match status" value="1"/>
</dbReference>
<dbReference type="InterPro" id="IPR026000">
    <property type="entry name" value="Apc5_dom"/>
</dbReference>
<reference evidence="2 3" key="1">
    <citation type="submission" date="2014-12" db="EMBL/GenBank/DDBJ databases">
        <title>Genome assembly of Enhygromyxa salina DSM 15201.</title>
        <authorList>
            <person name="Sharma G."/>
            <person name="Subramanian S."/>
        </authorList>
    </citation>
    <scope>NUCLEOTIDE SEQUENCE [LARGE SCALE GENOMIC DNA]</scope>
    <source>
        <strain evidence="2 3">DSM 15201</strain>
    </source>
</reference>
<evidence type="ECO:0000313" key="3">
    <source>
        <dbReference type="Proteomes" id="UP000031599"/>
    </source>
</evidence>
<dbReference type="EMBL" id="JMCC02000049">
    <property type="protein sequence ID" value="KIG15666.1"/>
    <property type="molecule type" value="Genomic_DNA"/>
</dbReference>
<sequence length="529" mass="58004">MADLLTLEHAWSRLTTHLEWADRFWVLFVFTDDPRVVEILRRRTQAQLAAANRGFVALRPAKPADIDDVILGLLEGATTTVSLIDLVRHDDLSGAPGWAGAWQRLLLRLNERRELLRRRSPAGGIVFATTLNRLGETPALAPDLWTIRALALRVASQPNQIAAPTGPTGRTPVRVSGERRDPVLARQAVDKARARGDESGLLETLVALAEAVEGDEVLTVAQEARALAERLLEHGEADKHGSIAAALRRLGDLLASTHCADADAEACYRRSLDVARVAHGTRRNAEVAAALLGLGRVLANMSSSSLSDQREVELYDEAAEVTREAVDIWRELVREQRDAYLPQLAAGLQCLVARLGFSDEAVSANEEAVELWRELARTRGGYLSELATSLHELELELRALGRWDEAIRAVQEVVEVERELSDTDPAARPKLAASLTSLGEHLRGSGQLDEALAATQEAVELWQQLADERDLSTLHGLEYHGSAVQLGQILFDLGRAEQAVAVLQRVTANYEDFVEAIKGELEQNDDEQA</sequence>
<feature type="domain" description="Anaphase-promoting complex subunit 5" evidence="1">
    <location>
        <begin position="399"/>
        <end position="423"/>
    </location>
</feature>
<organism evidence="2 3">
    <name type="scientific">Enhygromyxa salina</name>
    <dbReference type="NCBI Taxonomy" id="215803"/>
    <lineage>
        <taxon>Bacteria</taxon>
        <taxon>Pseudomonadati</taxon>
        <taxon>Myxococcota</taxon>
        <taxon>Polyangia</taxon>
        <taxon>Nannocystales</taxon>
        <taxon>Nannocystaceae</taxon>
        <taxon>Enhygromyxa</taxon>
    </lineage>
</organism>